<evidence type="ECO:0000313" key="2">
    <source>
        <dbReference type="Proteomes" id="UP000010466"/>
    </source>
</evidence>
<dbReference type="AlphaFoldDB" id="L0RWN5"/>
<evidence type="ECO:0000313" key="1">
    <source>
        <dbReference type="EMBL" id="CCP24532.1"/>
    </source>
</evidence>
<organism evidence="1 2">
    <name type="scientific">Mycoplasmopsis cynos (strain C142)</name>
    <name type="common">Mycoplasma cynos</name>
    <dbReference type="NCBI Taxonomy" id="1246955"/>
    <lineage>
        <taxon>Bacteria</taxon>
        <taxon>Bacillati</taxon>
        <taxon>Mycoplasmatota</taxon>
        <taxon>Mycoplasmoidales</taxon>
        <taxon>Metamycoplasmataceae</taxon>
        <taxon>Mycoplasmopsis</taxon>
    </lineage>
</organism>
<sequence length="45" mass="5683">MYIKLKFFYIKFNFIYIAVELTYLNKNNEIFSLFKYVNNKVYRDL</sequence>
<gene>
    <name evidence="1" type="primary">MCYN0800</name>
    <name evidence="1" type="ordered locus">MCYN_0800</name>
</gene>
<name>L0RWN5_MYCC1</name>
<reference evidence="2" key="1">
    <citation type="journal article" date="2013" name="Genome Announc.">
        <title>Complete genome sequence of Mycoplasma cynos strain C142.</title>
        <authorList>
            <person name="Walker C.A."/>
            <person name="Mannering S.A."/>
            <person name="Shields S."/>
            <person name="Blake D.P."/>
            <person name="Brownlie J."/>
        </authorList>
    </citation>
    <scope>NUCLEOTIDE SEQUENCE [LARGE SCALE GENOMIC DNA]</scope>
    <source>
        <strain evidence="2">C142</strain>
    </source>
</reference>
<protein>
    <submittedName>
        <fullName evidence="1">Uncharacterized protein</fullName>
    </submittedName>
</protein>
<proteinExistence type="predicted"/>
<dbReference type="STRING" id="1246955.MCYN_0800"/>
<keyword evidence="2" id="KW-1185">Reference proteome</keyword>
<accession>L0RWN5</accession>
<dbReference type="Proteomes" id="UP000010466">
    <property type="component" value="Chromosome"/>
</dbReference>
<dbReference type="EMBL" id="HF559394">
    <property type="protein sequence ID" value="CCP24532.1"/>
    <property type="molecule type" value="Genomic_DNA"/>
</dbReference>
<dbReference type="KEGG" id="mcy:MCYN_0800"/>
<dbReference type="HOGENOM" id="CLU_3202243_0_0_14"/>